<sequence length="245" mass="26989">MKRLLLLGGMTPTATVLYYDTINRIVRSKLGARNNASLFMYSANLEDMVQFAGAGDWDAFAKVYTDAITPLIGHVDGVVICAILAHRVSSQLARSLSSTNVPLLHIADYVAKHLKSEYPHIRTLGLLGPQITMQEVDDPDFFIGRLQRLEHEFEVLVPETPADREEVNFGMMNEVTKGAAAVTPQTKAMFIRHARKLLERGAQAIILGSTDLGFVVHKEDLGEGVLVIEPASVHAQEVAKWALQD</sequence>
<accession>A0A9P8UPV8</accession>
<dbReference type="OrthoDB" id="309640at2759"/>
<name>A0A9P8UPV8_9PEZI</name>
<dbReference type="Gene3D" id="3.40.50.1860">
    <property type="match status" value="2"/>
</dbReference>
<dbReference type="PANTHER" id="PTHR21198:SF7">
    <property type="entry name" value="ASPARTATE-GLUTAMATE RACEMASE FAMILY"/>
    <property type="match status" value="1"/>
</dbReference>
<dbReference type="AlphaFoldDB" id="A0A9P8UPV8"/>
<dbReference type="PANTHER" id="PTHR21198">
    <property type="entry name" value="GLUTAMATE RACEMASE"/>
    <property type="match status" value="1"/>
</dbReference>
<dbReference type="GO" id="GO:0047661">
    <property type="term" value="F:amino-acid racemase activity"/>
    <property type="evidence" value="ECO:0007669"/>
    <property type="project" value="InterPro"/>
</dbReference>
<evidence type="ECO:0000313" key="3">
    <source>
        <dbReference type="EMBL" id="KAH6656053.1"/>
    </source>
</evidence>
<dbReference type="EMBL" id="JAGPXC010000003">
    <property type="protein sequence ID" value="KAH6656053.1"/>
    <property type="molecule type" value="Genomic_DNA"/>
</dbReference>
<dbReference type="NCBIfam" id="TIGR00035">
    <property type="entry name" value="asp_race"/>
    <property type="match status" value="1"/>
</dbReference>
<dbReference type="InterPro" id="IPR001920">
    <property type="entry name" value="Asp/Glu_race"/>
</dbReference>
<dbReference type="Pfam" id="PF01177">
    <property type="entry name" value="Asp_Glu_race"/>
    <property type="match status" value="1"/>
</dbReference>
<dbReference type="GeneID" id="70124662"/>
<evidence type="ECO:0000256" key="2">
    <source>
        <dbReference type="ARBA" id="ARBA00023235"/>
    </source>
</evidence>
<keyword evidence="4" id="KW-1185">Reference proteome</keyword>
<reference evidence="3" key="1">
    <citation type="journal article" date="2021" name="Nat. Commun.">
        <title>Genetic determinants of endophytism in the Arabidopsis root mycobiome.</title>
        <authorList>
            <person name="Mesny F."/>
            <person name="Miyauchi S."/>
            <person name="Thiergart T."/>
            <person name="Pickel B."/>
            <person name="Atanasova L."/>
            <person name="Karlsson M."/>
            <person name="Huettel B."/>
            <person name="Barry K.W."/>
            <person name="Haridas S."/>
            <person name="Chen C."/>
            <person name="Bauer D."/>
            <person name="Andreopoulos W."/>
            <person name="Pangilinan J."/>
            <person name="LaButti K."/>
            <person name="Riley R."/>
            <person name="Lipzen A."/>
            <person name="Clum A."/>
            <person name="Drula E."/>
            <person name="Henrissat B."/>
            <person name="Kohler A."/>
            <person name="Grigoriev I.V."/>
            <person name="Martin F.M."/>
            <person name="Hacquard S."/>
        </authorList>
    </citation>
    <scope>NUCLEOTIDE SEQUENCE</scope>
    <source>
        <strain evidence="3">MPI-SDFR-AT-0073</strain>
    </source>
</reference>
<dbReference type="RefSeq" id="XP_045960318.1">
    <property type="nucleotide sequence ID" value="XM_046095769.1"/>
</dbReference>
<protein>
    <submittedName>
        <fullName evidence="3">Asp/Glu/hydantoin racemase</fullName>
    </submittedName>
</protein>
<organism evidence="3 4">
    <name type="scientific">Truncatella angustata</name>
    <dbReference type="NCBI Taxonomy" id="152316"/>
    <lineage>
        <taxon>Eukaryota</taxon>
        <taxon>Fungi</taxon>
        <taxon>Dikarya</taxon>
        <taxon>Ascomycota</taxon>
        <taxon>Pezizomycotina</taxon>
        <taxon>Sordariomycetes</taxon>
        <taxon>Xylariomycetidae</taxon>
        <taxon>Amphisphaeriales</taxon>
        <taxon>Sporocadaceae</taxon>
        <taxon>Truncatella</taxon>
    </lineage>
</organism>
<evidence type="ECO:0000313" key="4">
    <source>
        <dbReference type="Proteomes" id="UP000758603"/>
    </source>
</evidence>
<keyword evidence="2" id="KW-0413">Isomerase</keyword>
<proteinExistence type="inferred from homology"/>
<dbReference type="InterPro" id="IPR004380">
    <property type="entry name" value="Asp_race"/>
</dbReference>
<dbReference type="InterPro" id="IPR015942">
    <property type="entry name" value="Asp/Glu/hydantoin_racemase"/>
</dbReference>
<dbReference type="Proteomes" id="UP000758603">
    <property type="component" value="Unassembled WGS sequence"/>
</dbReference>
<comment type="similarity">
    <text evidence="1">Belongs to the aspartate/glutamate racemases family.</text>
</comment>
<gene>
    <name evidence="3" type="ORF">BKA67DRAFT_254629</name>
</gene>
<evidence type="ECO:0000256" key="1">
    <source>
        <dbReference type="ARBA" id="ARBA00007847"/>
    </source>
</evidence>
<comment type="caution">
    <text evidence="3">The sequence shown here is derived from an EMBL/GenBank/DDBJ whole genome shotgun (WGS) entry which is preliminary data.</text>
</comment>
<dbReference type="SUPFAM" id="SSF53681">
    <property type="entry name" value="Aspartate/glutamate racemase"/>
    <property type="match status" value="2"/>
</dbReference>